<dbReference type="RefSeq" id="WP_252083647.1">
    <property type="nucleotide sequence ID" value="NZ_CP092418.1"/>
</dbReference>
<dbReference type="InterPro" id="IPR050640">
    <property type="entry name" value="Bact_2-comp_sensor_kinase"/>
</dbReference>
<dbReference type="SMART" id="SM00387">
    <property type="entry name" value="HATPase_c"/>
    <property type="match status" value="1"/>
</dbReference>
<dbReference type="InterPro" id="IPR036890">
    <property type="entry name" value="HATPase_C_sf"/>
</dbReference>
<evidence type="ECO:0000313" key="3">
    <source>
        <dbReference type="EMBL" id="USD21248.1"/>
    </source>
</evidence>
<keyword evidence="3" id="KW-0808">Transferase</keyword>
<gene>
    <name evidence="3" type="ORF">MJO52_19640</name>
</gene>
<keyword evidence="3" id="KW-0418">Kinase</keyword>
<reference evidence="3" key="1">
    <citation type="submission" date="2022-02" db="EMBL/GenBank/DDBJ databases">
        <title>Coral-associated bacteria.</title>
        <authorList>
            <person name="Tang K."/>
            <person name="Wang X."/>
        </authorList>
    </citation>
    <scope>NUCLEOTIDE SEQUENCE</scope>
    <source>
        <strain evidence="3">SCSIO 43006</strain>
    </source>
</reference>
<organism evidence="3 4">
    <name type="scientific">Microbulbifer variabilis</name>
    <dbReference type="NCBI Taxonomy" id="266805"/>
    <lineage>
        <taxon>Bacteria</taxon>
        <taxon>Pseudomonadati</taxon>
        <taxon>Pseudomonadota</taxon>
        <taxon>Gammaproteobacteria</taxon>
        <taxon>Cellvibrionales</taxon>
        <taxon>Microbulbiferaceae</taxon>
        <taxon>Microbulbifer</taxon>
    </lineage>
</organism>
<dbReference type="SUPFAM" id="SSF55874">
    <property type="entry name" value="ATPase domain of HSP90 chaperone/DNA topoisomerase II/histidine kinase"/>
    <property type="match status" value="1"/>
</dbReference>
<proteinExistence type="predicted"/>
<keyword evidence="1" id="KW-0812">Transmembrane</keyword>
<dbReference type="PANTHER" id="PTHR34220:SF9">
    <property type="entry name" value="SIGNAL TRANSDUCTION HISTIDINE KINASE INTERNAL REGION DOMAIN-CONTAINING PROTEIN"/>
    <property type="match status" value="1"/>
</dbReference>
<keyword evidence="1" id="KW-0472">Membrane</keyword>
<dbReference type="PANTHER" id="PTHR34220">
    <property type="entry name" value="SENSOR HISTIDINE KINASE YPDA"/>
    <property type="match status" value="1"/>
</dbReference>
<accession>A0ABY4VDL0</accession>
<protein>
    <submittedName>
        <fullName evidence="3">Histidine kinase</fullName>
    </submittedName>
</protein>
<dbReference type="InterPro" id="IPR010559">
    <property type="entry name" value="Sig_transdc_His_kin_internal"/>
</dbReference>
<evidence type="ECO:0000313" key="4">
    <source>
        <dbReference type="Proteomes" id="UP001055658"/>
    </source>
</evidence>
<dbReference type="InterPro" id="IPR003594">
    <property type="entry name" value="HATPase_dom"/>
</dbReference>
<dbReference type="GO" id="GO:0016301">
    <property type="term" value="F:kinase activity"/>
    <property type="evidence" value="ECO:0007669"/>
    <property type="project" value="UniProtKB-KW"/>
</dbReference>
<feature type="transmembrane region" description="Helical" evidence="1">
    <location>
        <begin position="75"/>
        <end position="97"/>
    </location>
</feature>
<keyword evidence="4" id="KW-1185">Reference proteome</keyword>
<keyword evidence="1" id="KW-1133">Transmembrane helix</keyword>
<feature type="transmembrane region" description="Helical" evidence="1">
    <location>
        <begin position="117"/>
        <end position="137"/>
    </location>
</feature>
<feature type="domain" description="Histidine kinase/HSP90-like ATPase" evidence="2">
    <location>
        <begin position="259"/>
        <end position="355"/>
    </location>
</feature>
<feature type="transmembrane region" description="Helical" evidence="1">
    <location>
        <begin position="20"/>
        <end position="39"/>
    </location>
</feature>
<dbReference type="EMBL" id="CP092418">
    <property type="protein sequence ID" value="USD21248.1"/>
    <property type="molecule type" value="Genomic_DNA"/>
</dbReference>
<dbReference type="Pfam" id="PF06580">
    <property type="entry name" value="His_kinase"/>
    <property type="match status" value="1"/>
</dbReference>
<dbReference type="Gene3D" id="3.30.565.10">
    <property type="entry name" value="Histidine kinase-like ATPase, C-terminal domain"/>
    <property type="match status" value="1"/>
</dbReference>
<dbReference type="Proteomes" id="UP001055658">
    <property type="component" value="Chromosome"/>
</dbReference>
<sequence>MHQPPQLSIDKLPLPGRQQLLTVLIAILAWTLLLGLYWKGTYPELLVRTSSSALAALLSYRLLEHWPQKLPQSLPRWALQVVGVALSIPLALLTVYMGTAEEGGPSFWQNHDQHLGFLAIMVTGVLFAPWIAMSALLRQRDEIVREQARQFERARGALERQALDSRLRLLQSQVTPHFLFNTLANVRELVDSASPQAPALLDSLITYLRATIPQLDSSQSTLGQELSLVKAYLSLMKMRMPDRLHFSINADEEVHSLPCPSLALLTLVENAVRHGIDPSESGGEIKIRVLLHKGMCRVKVQDTGVGMQGKTSGMGTGLSTLRERLRLTFGETASLELSALQPRGMLAEIHYPIARKQHL</sequence>
<evidence type="ECO:0000259" key="2">
    <source>
        <dbReference type="SMART" id="SM00387"/>
    </source>
</evidence>
<name>A0ABY4VDL0_9GAMM</name>
<evidence type="ECO:0000256" key="1">
    <source>
        <dbReference type="SAM" id="Phobius"/>
    </source>
</evidence>
<dbReference type="Pfam" id="PF02518">
    <property type="entry name" value="HATPase_c"/>
    <property type="match status" value="1"/>
</dbReference>